<evidence type="ECO:0000256" key="1">
    <source>
        <dbReference type="SAM" id="SignalP"/>
    </source>
</evidence>
<dbReference type="Pfam" id="PF03392">
    <property type="entry name" value="OS-D"/>
    <property type="match status" value="1"/>
</dbReference>
<organism evidence="2">
    <name type="scientific">Batocera horsfieldi</name>
    <dbReference type="NCBI Taxonomy" id="351105"/>
    <lineage>
        <taxon>Eukaryota</taxon>
        <taxon>Metazoa</taxon>
        <taxon>Ecdysozoa</taxon>
        <taxon>Arthropoda</taxon>
        <taxon>Hexapoda</taxon>
        <taxon>Insecta</taxon>
        <taxon>Pterygota</taxon>
        <taxon>Neoptera</taxon>
        <taxon>Endopterygota</taxon>
        <taxon>Coleoptera</taxon>
        <taxon>Polyphaga</taxon>
        <taxon>Cucujiformia</taxon>
        <taxon>Chrysomeloidea</taxon>
        <taxon>Cerambycidae</taxon>
        <taxon>Lamiinae</taxon>
        <taxon>Batocerini</taxon>
        <taxon>Batocera</taxon>
    </lineage>
</organism>
<feature type="signal peptide" evidence="1">
    <location>
        <begin position="1"/>
        <end position="18"/>
    </location>
</feature>
<dbReference type="InterPro" id="IPR005055">
    <property type="entry name" value="A10/PebIII"/>
</dbReference>
<evidence type="ECO:0000313" key="2">
    <source>
        <dbReference type="EMBL" id="AEC04842.1"/>
    </source>
</evidence>
<sequence length="130" mass="15100">MKLVVLLLFVALCGMAYGRPDDGKYTTKYDNIDLDEILKNDRLLRAYVDCLKGTKKCTNDGEELKKVLPEAIDNDCAKCNDTQKNGARKVIRYLIKNKRDWWNELEVIYDPTGKYKKKYEEEAKKEGLEV</sequence>
<accession>F5AXS5</accession>
<dbReference type="InterPro" id="IPR036682">
    <property type="entry name" value="OS_D_A10/PebIII_sf"/>
</dbReference>
<dbReference type="EMBL" id="HQ587040">
    <property type="protein sequence ID" value="AEC04842.1"/>
    <property type="molecule type" value="mRNA"/>
</dbReference>
<dbReference type="SUPFAM" id="SSF100910">
    <property type="entry name" value="Chemosensory protein Csp2"/>
    <property type="match status" value="1"/>
</dbReference>
<feature type="chain" id="PRO_5003326061" evidence="1">
    <location>
        <begin position="19"/>
        <end position="130"/>
    </location>
</feature>
<name>F5AXS5_9CUCU</name>
<proteinExistence type="evidence at transcript level"/>
<reference evidence="2" key="1">
    <citation type="journal article" date="2013" name="J. Appl. Entomol.">
        <title>Chemosensory protein genes of batocera horsfieldi (hope): identification and expression pattern.</title>
        <authorList>
            <person name="Li H."/>
            <person name="Zhang G."/>
            <person name="Wang M.Q."/>
        </authorList>
    </citation>
    <scope>NUCLEOTIDE SEQUENCE</scope>
</reference>
<dbReference type="PANTHER" id="PTHR11257:SF12">
    <property type="entry name" value="EJACULATORY BULB-SPECIFIC PROTEIN 3-RELATED"/>
    <property type="match status" value="1"/>
</dbReference>
<protein>
    <submittedName>
        <fullName evidence="2">Chemosensory protein</fullName>
    </submittedName>
</protein>
<gene>
    <name evidence="2" type="primary">CSP1</name>
</gene>
<dbReference type="Gene3D" id="1.10.2080.10">
    <property type="entry name" value="Insect odorant-binding protein A10/Ejaculatory bulb-specific protein 3"/>
    <property type="match status" value="1"/>
</dbReference>
<dbReference type="AlphaFoldDB" id="F5AXS5"/>
<dbReference type="PANTHER" id="PTHR11257">
    <property type="entry name" value="CHEMOSENSORY PROTEIN-RELATED"/>
    <property type="match status" value="1"/>
</dbReference>
<keyword evidence="1" id="KW-0732">Signal</keyword>